<feature type="domain" description="RST" evidence="7">
    <location>
        <begin position="224"/>
        <end position="295"/>
    </location>
</feature>
<dbReference type="GO" id="GO:0016251">
    <property type="term" value="F:RNA polymerase II general transcription initiation factor activity"/>
    <property type="evidence" value="ECO:0007669"/>
    <property type="project" value="TreeGrafter"/>
</dbReference>
<keyword evidence="3" id="KW-0805">Transcription regulation</keyword>
<sequence>MHSGADVEALSAALTRDIGGDPSSAGQPPDSGVGNDPFCLINCLDPADWNFISKSVSRGNMPGMNCQGGTPASQQLLEQWRACSQEENAIPKIEHKEEQPFQSFEHHHSQMEQSEHDLHATEKDKKTESHQERCQPLKQDGPSQSEHQLSADKNLTPTAEEEEIEITDKIQALSQNQENAQPSISQHSCSSQQLNVPHSAVPNEAISNVQRPQVSNEASNSGSRSKAMPTIPFHMLIPILRPCLDKDRSLQLQAIFSKLRCNEVTKEDFLRVIRNIVGDKMLRQAAQTLQMQNQEHKSPPHQPHVPVSVLQRESDASFLTPDNGSQMSREVAKRLEEKGMNASDGLNAVNQEREGAMSLYAVNKQPQRSQMPQSFPMYGVTPSSFHSHYPRPSVGAQATSQKSQLQDSRTRQALHAQGIAATQLGSSQVMSMAHTPKYEIHNTASESKKSHGGSLASHPLSQQRAVKLQNFPNKEQRVTPVPSVNHAKQEVTDQASESSGKCQLTAITRSRILFCPAPTSADGTIQISSATPSLASGNSTKTSHKKGFTGQKKSVEALGTSPSPSSKKQKTAGAFHDQSIDQLNDVTAVSGVNLREEEEQLLCAPKEESRASEAARRAVQEEEETLILQRGQLQRKLEKITSKCGVRNIGNDVERCLSMTDGNTGAETEKDREKDKDEMRLKATKVNKEEDDKMRTTAANVAARAAVGGDDMLSKWQLMAEQARQKREGLDSAFQATKTANNKSAPAFRKREHQESERNGTSAFFSGAGKKSSRIQAGMPQIKMPHSISLKDVISALEREPQMAKSAFIYRLFQRKAADTVEQLG</sequence>
<feature type="compositionally biased region" description="Basic and acidic residues" evidence="6">
    <location>
        <begin position="99"/>
        <end position="135"/>
    </location>
</feature>
<feature type="compositionally biased region" description="Polar residues" evidence="6">
    <location>
        <begin position="205"/>
        <end position="224"/>
    </location>
</feature>
<feature type="region of interest" description="Disordered" evidence="6">
    <location>
        <begin position="176"/>
        <end position="226"/>
    </location>
</feature>
<evidence type="ECO:0000256" key="5">
    <source>
        <dbReference type="ARBA" id="ARBA00023242"/>
    </source>
</evidence>
<dbReference type="InterPro" id="IPR022003">
    <property type="entry name" value="RST"/>
</dbReference>
<comment type="subcellular location">
    <subcellularLocation>
        <location evidence="1">Nucleus</location>
    </subcellularLocation>
</comment>
<feature type="compositionally biased region" description="Polar residues" evidence="6">
    <location>
        <begin position="396"/>
        <end position="407"/>
    </location>
</feature>
<evidence type="ECO:0000256" key="1">
    <source>
        <dbReference type="ARBA" id="ARBA00004123"/>
    </source>
</evidence>
<dbReference type="GO" id="GO:0003677">
    <property type="term" value="F:DNA binding"/>
    <property type="evidence" value="ECO:0007669"/>
    <property type="project" value="TreeGrafter"/>
</dbReference>
<dbReference type="EMBL" id="KZ451955">
    <property type="protein sequence ID" value="PKA58163.1"/>
    <property type="molecule type" value="Genomic_DNA"/>
</dbReference>
<evidence type="ECO:0000313" key="9">
    <source>
        <dbReference type="Proteomes" id="UP000236161"/>
    </source>
</evidence>
<keyword evidence="5" id="KW-0539">Nucleus</keyword>
<comment type="similarity">
    <text evidence="2">Belongs to the TAF4 family.</text>
</comment>
<dbReference type="AlphaFoldDB" id="A0A2I0ARI8"/>
<keyword evidence="9" id="KW-1185">Reference proteome</keyword>
<feature type="compositionally biased region" description="Polar residues" evidence="6">
    <location>
        <begin position="141"/>
        <end position="157"/>
    </location>
</feature>
<dbReference type="Proteomes" id="UP000236161">
    <property type="component" value="Unassembled WGS sequence"/>
</dbReference>
<dbReference type="GO" id="GO:0005669">
    <property type="term" value="C:transcription factor TFIID complex"/>
    <property type="evidence" value="ECO:0007669"/>
    <property type="project" value="InterPro"/>
</dbReference>
<protein>
    <recommendedName>
        <fullName evidence="7">RST domain-containing protein</fullName>
    </recommendedName>
</protein>
<dbReference type="STRING" id="1088818.A0A2I0ARI8"/>
<dbReference type="OrthoDB" id="21060at2759"/>
<evidence type="ECO:0000256" key="4">
    <source>
        <dbReference type="ARBA" id="ARBA00023163"/>
    </source>
</evidence>
<dbReference type="Pfam" id="PF12174">
    <property type="entry name" value="RST"/>
    <property type="match status" value="1"/>
</dbReference>
<proteinExistence type="inferred from homology"/>
<evidence type="ECO:0000313" key="8">
    <source>
        <dbReference type="EMBL" id="PKA58163.1"/>
    </source>
</evidence>
<accession>A0A2I0ARI8</accession>
<keyword evidence="4" id="KW-0804">Transcription</keyword>
<feature type="compositionally biased region" description="Polar residues" evidence="6">
    <location>
        <begin position="529"/>
        <end position="541"/>
    </location>
</feature>
<dbReference type="PROSITE" id="PS51879">
    <property type="entry name" value="RST"/>
    <property type="match status" value="1"/>
</dbReference>
<feature type="region of interest" description="Disordered" evidence="6">
    <location>
        <begin position="529"/>
        <end position="576"/>
    </location>
</feature>
<organism evidence="8 9">
    <name type="scientific">Apostasia shenzhenica</name>
    <dbReference type="NCBI Taxonomy" id="1088818"/>
    <lineage>
        <taxon>Eukaryota</taxon>
        <taxon>Viridiplantae</taxon>
        <taxon>Streptophyta</taxon>
        <taxon>Embryophyta</taxon>
        <taxon>Tracheophyta</taxon>
        <taxon>Spermatophyta</taxon>
        <taxon>Magnoliopsida</taxon>
        <taxon>Liliopsida</taxon>
        <taxon>Asparagales</taxon>
        <taxon>Orchidaceae</taxon>
        <taxon>Apostasioideae</taxon>
        <taxon>Apostasia</taxon>
    </lineage>
</organism>
<dbReference type="InterPro" id="IPR007900">
    <property type="entry name" value="TAF4_C"/>
</dbReference>
<evidence type="ECO:0000259" key="7">
    <source>
        <dbReference type="PROSITE" id="PS51879"/>
    </source>
</evidence>
<dbReference type="PANTHER" id="PTHR15138:SF14">
    <property type="entry name" value="TRANSCRIPTION INITIATION FACTOR TFIID SUBUNIT 4"/>
    <property type="match status" value="1"/>
</dbReference>
<reference evidence="8 9" key="1">
    <citation type="journal article" date="2017" name="Nature">
        <title>The Apostasia genome and the evolution of orchids.</title>
        <authorList>
            <person name="Zhang G.Q."/>
            <person name="Liu K.W."/>
            <person name="Li Z."/>
            <person name="Lohaus R."/>
            <person name="Hsiao Y.Y."/>
            <person name="Niu S.C."/>
            <person name="Wang J.Y."/>
            <person name="Lin Y.C."/>
            <person name="Xu Q."/>
            <person name="Chen L.J."/>
            <person name="Yoshida K."/>
            <person name="Fujiwara S."/>
            <person name="Wang Z.W."/>
            <person name="Zhang Y.Q."/>
            <person name="Mitsuda N."/>
            <person name="Wang M."/>
            <person name="Liu G.H."/>
            <person name="Pecoraro L."/>
            <person name="Huang H.X."/>
            <person name="Xiao X.J."/>
            <person name="Lin M."/>
            <person name="Wu X.Y."/>
            <person name="Wu W.L."/>
            <person name="Chen Y.Y."/>
            <person name="Chang S.B."/>
            <person name="Sakamoto S."/>
            <person name="Ohme-Takagi M."/>
            <person name="Yagi M."/>
            <person name="Zeng S.J."/>
            <person name="Shen C.Y."/>
            <person name="Yeh C.M."/>
            <person name="Luo Y.B."/>
            <person name="Tsai W.C."/>
            <person name="Van de Peer Y."/>
            <person name="Liu Z.J."/>
        </authorList>
    </citation>
    <scope>NUCLEOTIDE SEQUENCE [LARGE SCALE GENOMIC DNA]</scope>
    <source>
        <strain evidence="9">cv. Shenzhen</strain>
        <tissue evidence="8">Stem</tissue>
    </source>
</reference>
<dbReference type="Pfam" id="PF05236">
    <property type="entry name" value="TAF4"/>
    <property type="match status" value="2"/>
</dbReference>
<gene>
    <name evidence="8" type="ORF">AXF42_Ash012886</name>
</gene>
<dbReference type="InterPro" id="IPR045144">
    <property type="entry name" value="TAF4"/>
</dbReference>
<feature type="region of interest" description="Disordered" evidence="6">
    <location>
        <begin position="740"/>
        <end position="771"/>
    </location>
</feature>
<evidence type="ECO:0000256" key="3">
    <source>
        <dbReference type="ARBA" id="ARBA00023015"/>
    </source>
</evidence>
<name>A0A2I0ARI8_9ASPA</name>
<feature type="region of interest" description="Disordered" evidence="6">
    <location>
        <begin position="387"/>
        <end position="414"/>
    </location>
</feature>
<feature type="compositionally biased region" description="Polar residues" evidence="6">
    <location>
        <begin position="176"/>
        <end position="196"/>
    </location>
</feature>
<evidence type="ECO:0000256" key="6">
    <source>
        <dbReference type="SAM" id="MobiDB-lite"/>
    </source>
</evidence>
<dbReference type="GO" id="GO:0006367">
    <property type="term" value="P:transcription initiation at RNA polymerase II promoter"/>
    <property type="evidence" value="ECO:0007669"/>
    <property type="project" value="TreeGrafter"/>
</dbReference>
<feature type="region of interest" description="Disordered" evidence="6">
    <location>
        <begin position="475"/>
        <end position="499"/>
    </location>
</feature>
<dbReference type="PANTHER" id="PTHR15138">
    <property type="entry name" value="TRANSCRIPTION INITIATION FACTOR TFIID SUBUNIT 4"/>
    <property type="match status" value="1"/>
</dbReference>
<evidence type="ECO:0000256" key="2">
    <source>
        <dbReference type="ARBA" id="ARBA00006178"/>
    </source>
</evidence>
<feature type="region of interest" description="Disordered" evidence="6">
    <location>
        <begin position="99"/>
        <end position="164"/>
    </location>
</feature>